<keyword evidence="6" id="KW-0812">Transmembrane</keyword>
<dbReference type="InterPro" id="IPR051202">
    <property type="entry name" value="Peptidase_C40"/>
</dbReference>
<dbReference type="GO" id="GO:0006508">
    <property type="term" value="P:proteolysis"/>
    <property type="evidence" value="ECO:0007669"/>
    <property type="project" value="UniProtKB-KW"/>
</dbReference>
<dbReference type="SUPFAM" id="SSF53955">
    <property type="entry name" value="Lysozyme-like"/>
    <property type="match status" value="1"/>
</dbReference>
<organism evidence="8">
    <name type="scientific">Clostridium perfringens</name>
    <dbReference type="NCBI Taxonomy" id="1502"/>
    <lineage>
        <taxon>Bacteria</taxon>
        <taxon>Bacillati</taxon>
        <taxon>Bacillota</taxon>
        <taxon>Clostridia</taxon>
        <taxon>Eubacteriales</taxon>
        <taxon>Clostridiaceae</taxon>
        <taxon>Clostridium</taxon>
    </lineage>
</organism>
<evidence type="ECO:0000256" key="6">
    <source>
        <dbReference type="SAM" id="Phobius"/>
    </source>
</evidence>
<dbReference type="RefSeq" id="WP_004456496.1">
    <property type="nucleotide sequence ID" value="NZ_JAJCSJ010000063.1"/>
</dbReference>
<keyword evidence="4" id="KW-0788">Thiol protease</keyword>
<name>A0A8H9R0D9_CLOPF</name>
<dbReference type="InterPro" id="IPR023346">
    <property type="entry name" value="Lysozyme-like_dom_sf"/>
</dbReference>
<proteinExistence type="inferred from homology"/>
<keyword evidence="3" id="KW-0378">Hydrolase</keyword>
<dbReference type="EMBL" id="DACTCB010000039">
    <property type="protein sequence ID" value="HAT4309487.1"/>
    <property type="molecule type" value="Genomic_DNA"/>
</dbReference>
<evidence type="ECO:0000256" key="5">
    <source>
        <dbReference type="SAM" id="MobiDB-lite"/>
    </source>
</evidence>
<evidence type="ECO:0000313" key="8">
    <source>
        <dbReference type="EMBL" id="HAT4309487.1"/>
    </source>
</evidence>
<gene>
    <name evidence="8" type="ORF">I9080_003349</name>
</gene>
<sequence>MLKDFLKNTARGILSGNGTKESAKEGAKKTAKNMAVKGAKNVAKKGLKKALTVIMIPWGCVIIAFIILVACLAAFFTGDDAQNKHFISEKQEQMILTYAQEHIIPDSETDFYGFARETLPTPQIIDNYIKFLALNENVEMPLSDSEVIRLADKAIKGLKPKLTFEDSTITTVTTTKPKEETPSSPSDSSNEEHQGEPKITTTTTNIKLLKSSDSVYGHVDYIYKMETTEEKIDDYTTSKITKPVLSERKQSSDEKFTMLREVLKSEGVKNSDLDMAIGFIIFSQKGNLNSCDWIFKDKFPAAPLPLDAGGFGGGYYGGDVAGLPKGKEYLQPFYTEASKLTGVPNWFLIADTECESSFDKNSVSNGGGFEAAYGLLQFWYPNWHGNLNEGLRTFLNQAGYTGSDDALWQKYLQDERMQILVGAWEWRYYVNYYLWFSKRISSADFNNTANVSLINWDAPENDPKAMHDIKTVAAVYNCGQAILYNNSVNTDTFSYSCKVYNLAMKYRGSIRNQIGSGVNLDGTNLPANQKAIIQKAINAGLACVGNGRYVFGGGRNMADQAAHIFDCSSFVWYCYNQAGVKLGDLSSVNTWSLIDPSISTRVSMSQIQPGDFILFNTMGQPNTHIGIYMGDGKFVNAQSSKTGIKVAELNSNYWRNKIDGVYRPHLPY</sequence>
<evidence type="ECO:0000259" key="7">
    <source>
        <dbReference type="PROSITE" id="PS51935"/>
    </source>
</evidence>
<feature type="transmembrane region" description="Helical" evidence="6">
    <location>
        <begin position="50"/>
        <end position="76"/>
    </location>
</feature>
<evidence type="ECO:0000256" key="2">
    <source>
        <dbReference type="ARBA" id="ARBA00022670"/>
    </source>
</evidence>
<evidence type="ECO:0000256" key="3">
    <source>
        <dbReference type="ARBA" id="ARBA00022801"/>
    </source>
</evidence>
<dbReference type="SUPFAM" id="SSF54001">
    <property type="entry name" value="Cysteine proteinases"/>
    <property type="match status" value="1"/>
</dbReference>
<keyword evidence="6" id="KW-0472">Membrane</keyword>
<comment type="similarity">
    <text evidence="1">Belongs to the peptidase C40 family.</text>
</comment>
<dbReference type="Proteomes" id="UP000859547">
    <property type="component" value="Unassembled WGS sequence"/>
</dbReference>
<accession>A0A8H9R0D9</accession>
<comment type="caution">
    <text evidence="8">The sequence shown here is derived from an EMBL/GenBank/DDBJ whole genome shotgun (WGS) entry which is preliminary data.</text>
</comment>
<dbReference type="Gene3D" id="3.90.1720.10">
    <property type="entry name" value="endopeptidase domain like (from Nostoc punctiforme)"/>
    <property type="match status" value="1"/>
</dbReference>
<feature type="region of interest" description="Disordered" evidence="5">
    <location>
        <begin position="169"/>
        <end position="203"/>
    </location>
</feature>
<dbReference type="InterPro" id="IPR000064">
    <property type="entry name" value="NLP_P60_dom"/>
</dbReference>
<dbReference type="PANTHER" id="PTHR47053">
    <property type="entry name" value="MUREIN DD-ENDOPEPTIDASE MEPH-RELATED"/>
    <property type="match status" value="1"/>
</dbReference>
<dbReference type="PANTHER" id="PTHR47053:SF1">
    <property type="entry name" value="MUREIN DD-ENDOPEPTIDASE MEPH-RELATED"/>
    <property type="match status" value="1"/>
</dbReference>
<dbReference type="GO" id="GO:0008234">
    <property type="term" value="F:cysteine-type peptidase activity"/>
    <property type="evidence" value="ECO:0007669"/>
    <property type="project" value="UniProtKB-KW"/>
</dbReference>
<feature type="domain" description="NlpC/P60" evidence="7">
    <location>
        <begin position="530"/>
        <end position="665"/>
    </location>
</feature>
<protein>
    <submittedName>
        <fullName evidence="8">C40 family peptidase</fullName>
    </submittedName>
</protein>
<dbReference type="InterPro" id="IPR038765">
    <property type="entry name" value="Papain-like_cys_pep_sf"/>
</dbReference>
<reference evidence="8" key="1">
    <citation type="journal article" date="2018" name="Genome Biol.">
        <title>SKESA: strategic k-mer extension for scrupulous assemblies.</title>
        <authorList>
            <person name="Souvorov A."/>
            <person name="Agarwala R."/>
            <person name="Lipman D.J."/>
        </authorList>
    </citation>
    <scope>NUCLEOTIDE SEQUENCE</scope>
    <source>
        <strain evidence="8">C8</strain>
    </source>
</reference>
<dbReference type="Pfam" id="PF00877">
    <property type="entry name" value="NLPC_P60"/>
    <property type="match status" value="1"/>
</dbReference>
<dbReference type="PROSITE" id="PS51935">
    <property type="entry name" value="NLPC_P60"/>
    <property type="match status" value="1"/>
</dbReference>
<evidence type="ECO:0000256" key="4">
    <source>
        <dbReference type="ARBA" id="ARBA00022807"/>
    </source>
</evidence>
<reference evidence="8" key="2">
    <citation type="submission" date="2020-07" db="EMBL/GenBank/DDBJ databases">
        <authorList>
            <consortium name="NCBI Pathogen Detection Project"/>
        </authorList>
    </citation>
    <scope>NUCLEOTIDE SEQUENCE</scope>
    <source>
        <strain evidence="8">C8</strain>
    </source>
</reference>
<keyword evidence="6" id="KW-1133">Transmembrane helix</keyword>
<keyword evidence="2" id="KW-0645">Protease</keyword>
<dbReference type="Gene3D" id="1.10.530.10">
    <property type="match status" value="1"/>
</dbReference>
<evidence type="ECO:0000256" key="1">
    <source>
        <dbReference type="ARBA" id="ARBA00007074"/>
    </source>
</evidence>
<dbReference type="AlphaFoldDB" id="A0A8H9R0D9"/>